<organism evidence="2 3">
    <name type="scientific">Flavobacterium stagni</name>
    <dbReference type="NCBI Taxonomy" id="2506421"/>
    <lineage>
        <taxon>Bacteria</taxon>
        <taxon>Pseudomonadati</taxon>
        <taxon>Bacteroidota</taxon>
        <taxon>Flavobacteriia</taxon>
        <taxon>Flavobacteriales</taxon>
        <taxon>Flavobacteriaceae</taxon>
        <taxon>Flavobacterium</taxon>
    </lineage>
</organism>
<keyword evidence="2" id="KW-0808">Transferase</keyword>
<sequence length="338" mass="38862">MMKKKLLYVGNKLSKHGNTATSVETLGAFLELEGYEMYYASSFKNKILRLFHMIAATFYYGKKVNYVLIDTYSTQNFWFAYIVARICIFLRVPYIAKLHGGELPRRLEKSPKACDLLFKNAYFITAPSDYLYEAFLPKYADNLLLIPNTINIGLYDYQPREVKGPYLLWVRSFSKIYNPKMAIDVYAMIKREYPTAELCMVGPDKENIMDKYIEYAQDLDLDVTFTGKLAKEEWIELSKEFDVFINTTHYDNTPVSVIESMALGIPVVSTNVGGVPYLIEDGIDGLLVDDSDVIGMVNAVKKLLTNPDLVAQIQSNARKKVEQFDWQNVKNYWFALLK</sequence>
<gene>
    <name evidence="2" type="ORF">EQG61_10200</name>
</gene>
<dbReference type="CDD" id="cd03801">
    <property type="entry name" value="GT4_PimA-like"/>
    <property type="match status" value="1"/>
</dbReference>
<feature type="domain" description="Glycosyl transferase family 1" evidence="1">
    <location>
        <begin position="162"/>
        <end position="319"/>
    </location>
</feature>
<name>A0A4Q1K887_9FLAO</name>
<protein>
    <submittedName>
        <fullName evidence="2">Glycosyltransferase family 1 protein</fullName>
    </submittedName>
</protein>
<dbReference type="Proteomes" id="UP000289857">
    <property type="component" value="Unassembled WGS sequence"/>
</dbReference>
<keyword evidence="3" id="KW-1185">Reference proteome</keyword>
<evidence type="ECO:0000313" key="2">
    <source>
        <dbReference type="EMBL" id="RXR21846.1"/>
    </source>
</evidence>
<evidence type="ECO:0000259" key="1">
    <source>
        <dbReference type="Pfam" id="PF00534"/>
    </source>
</evidence>
<dbReference type="RefSeq" id="WP_129461820.1">
    <property type="nucleotide sequence ID" value="NZ_SBKN01000006.1"/>
</dbReference>
<dbReference type="SUPFAM" id="SSF53756">
    <property type="entry name" value="UDP-Glycosyltransferase/glycogen phosphorylase"/>
    <property type="match status" value="1"/>
</dbReference>
<evidence type="ECO:0000313" key="3">
    <source>
        <dbReference type="Proteomes" id="UP000289857"/>
    </source>
</evidence>
<accession>A0A4Q1K887</accession>
<dbReference type="PANTHER" id="PTHR12526">
    <property type="entry name" value="GLYCOSYLTRANSFERASE"/>
    <property type="match status" value="1"/>
</dbReference>
<dbReference type="EMBL" id="SBKN01000006">
    <property type="protein sequence ID" value="RXR21846.1"/>
    <property type="molecule type" value="Genomic_DNA"/>
</dbReference>
<dbReference type="InterPro" id="IPR001296">
    <property type="entry name" value="Glyco_trans_1"/>
</dbReference>
<dbReference type="OrthoDB" id="139410at2"/>
<dbReference type="GO" id="GO:0016757">
    <property type="term" value="F:glycosyltransferase activity"/>
    <property type="evidence" value="ECO:0007669"/>
    <property type="project" value="InterPro"/>
</dbReference>
<dbReference type="AlphaFoldDB" id="A0A4Q1K887"/>
<dbReference type="Pfam" id="PF00534">
    <property type="entry name" value="Glycos_transf_1"/>
    <property type="match status" value="1"/>
</dbReference>
<reference evidence="3" key="1">
    <citation type="submission" date="2019-01" db="EMBL/GenBank/DDBJ databases">
        <title>Cytophagaceae bacterium strain CAR-16.</title>
        <authorList>
            <person name="Chen W.-M."/>
        </authorList>
    </citation>
    <scope>NUCLEOTIDE SEQUENCE [LARGE SCALE GENOMIC DNA]</scope>
    <source>
        <strain evidence="3">WWJ-16</strain>
    </source>
</reference>
<comment type="caution">
    <text evidence="2">The sequence shown here is derived from an EMBL/GenBank/DDBJ whole genome shotgun (WGS) entry which is preliminary data.</text>
</comment>
<proteinExistence type="predicted"/>
<dbReference type="Gene3D" id="3.40.50.2000">
    <property type="entry name" value="Glycogen Phosphorylase B"/>
    <property type="match status" value="2"/>
</dbReference>